<feature type="domain" description="O-methyltransferase dimerisation" evidence="9">
    <location>
        <begin position="41"/>
        <end position="122"/>
    </location>
</feature>
<dbReference type="Gene3D" id="3.40.50.150">
    <property type="entry name" value="Vaccinia Virus protein VP39"/>
    <property type="match status" value="1"/>
</dbReference>
<dbReference type="OrthoDB" id="10267058at2759"/>
<dbReference type="Pfam" id="PF08100">
    <property type="entry name" value="Dimerisation"/>
    <property type="match status" value="1"/>
</dbReference>
<evidence type="ECO:0000259" key="9">
    <source>
        <dbReference type="Pfam" id="PF08100"/>
    </source>
</evidence>
<dbReference type="GO" id="GO:0032259">
    <property type="term" value="P:methylation"/>
    <property type="evidence" value="ECO:0007669"/>
    <property type="project" value="UniProtKB-KW"/>
</dbReference>
<dbReference type="FunFam" id="1.10.10.10:FF:000358">
    <property type="entry name" value="Acetylserotonin O-methyltransferase"/>
    <property type="match status" value="1"/>
</dbReference>
<comment type="function">
    <text evidence="4">Catalyzes the transfer of a methyl group onto N-acetylserotonin, producing melatonin (N-acetyl-5-methoxytryptamine).</text>
</comment>
<dbReference type="Pfam" id="PF00891">
    <property type="entry name" value="Methyltransf_2"/>
    <property type="match status" value="1"/>
</dbReference>
<dbReference type="InterPro" id="IPR016461">
    <property type="entry name" value="COMT-like"/>
</dbReference>
<dbReference type="Gene3D" id="1.10.10.10">
    <property type="entry name" value="Winged helix-like DNA-binding domain superfamily/Winged helix DNA-binding domain"/>
    <property type="match status" value="1"/>
</dbReference>
<dbReference type="InterPro" id="IPR001077">
    <property type="entry name" value="COMT_C"/>
</dbReference>
<organism evidence="10 11">
    <name type="scientific">Desmophyllum pertusum</name>
    <dbReference type="NCBI Taxonomy" id="174260"/>
    <lineage>
        <taxon>Eukaryota</taxon>
        <taxon>Metazoa</taxon>
        <taxon>Cnidaria</taxon>
        <taxon>Anthozoa</taxon>
        <taxon>Hexacorallia</taxon>
        <taxon>Scleractinia</taxon>
        <taxon>Caryophylliina</taxon>
        <taxon>Caryophylliidae</taxon>
        <taxon>Desmophyllum</taxon>
    </lineage>
</organism>
<dbReference type="PANTHER" id="PTHR43712">
    <property type="entry name" value="PUTATIVE (AFU_ORTHOLOGUE AFUA_4G14580)-RELATED"/>
    <property type="match status" value="1"/>
</dbReference>
<name>A0A9W9YPD3_9CNID</name>
<dbReference type="PANTHER" id="PTHR43712:SF2">
    <property type="entry name" value="O-METHYLTRANSFERASE CICE"/>
    <property type="match status" value="1"/>
</dbReference>
<dbReference type="SUPFAM" id="SSF46785">
    <property type="entry name" value="Winged helix' DNA-binding domain"/>
    <property type="match status" value="1"/>
</dbReference>
<dbReference type="EC" id="2.1.1.4" evidence="5"/>
<evidence type="ECO:0000256" key="3">
    <source>
        <dbReference type="ARBA" id="ARBA00022691"/>
    </source>
</evidence>
<sequence length="281" mass="31606">MGSRVRAFPRLIRTIFTTTARVVAGRKEIVAPPPIPGKLHDLIFAFRQSKVLFAACDLGVFDVLHESDAPQSAEDISSKLTTNVDATTRFMDALVALELLEKTKQGKSWLYSNTEMAKQFLTKSSPDSVDGYIRHSNQLLYPLFGGTGSMAYTLCQYYPNMKITVCDLQSVVDSAYHFRPSLEDCPNQGNVSHVVGNFFQPDLPKADLYVMSRILHDWTKEKVDLILSNVFKCLPSGGCLLIAERFLNKDKTGPKSHLLQCSICLCRWRERNEQQQNTSSF</sequence>
<evidence type="ECO:0000259" key="8">
    <source>
        <dbReference type="Pfam" id="PF00891"/>
    </source>
</evidence>
<feature type="domain" description="O-methyltransferase C-terminal" evidence="8">
    <location>
        <begin position="139"/>
        <end position="274"/>
    </location>
</feature>
<evidence type="ECO:0000313" key="11">
    <source>
        <dbReference type="Proteomes" id="UP001163046"/>
    </source>
</evidence>
<evidence type="ECO:0000256" key="2">
    <source>
        <dbReference type="ARBA" id="ARBA00022679"/>
    </source>
</evidence>
<evidence type="ECO:0000256" key="6">
    <source>
        <dbReference type="ARBA" id="ARBA00040730"/>
    </source>
</evidence>
<dbReference type="EMBL" id="MU827323">
    <property type="protein sequence ID" value="KAJ7356252.1"/>
    <property type="molecule type" value="Genomic_DNA"/>
</dbReference>
<comment type="caution">
    <text evidence="10">The sequence shown here is derived from an EMBL/GenBank/DDBJ whole genome shotgun (WGS) entry which is preliminary data.</text>
</comment>
<dbReference type="GO" id="GO:0017096">
    <property type="term" value="F:acetylserotonin O-methyltransferase activity"/>
    <property type="evidence" value="ECO:0007669"/>
    <property type="project" value="UniProtKB-EC"/>
</dbReference>
<dbReference type="InterPro" id="IPR036388">
    <property type="entry name" value="WH-like_DNA-bd_sf"/>
</dbReference>
<dbReference type="SUPFAM" id="SSF53335">
    <property type="entry name" value="S-adenosyl-L-methionine-dependent methyltransferases"/>
    <property type="match status" value="1"/>
</dbReference>
<dbReference type="PROSITE" id="PS51683">
    <property type="entry name" value="SAM_OMT_II"/>
    <property type="match status" value="1"/>
</dbReference>
<keyword evidence="11" id="KW-1185">Reference proteome</keyword>
<evidence type="ECO:0000256" key="4">
    <source>
        <dbReference type="ARBA" id="ARBA00037645"/>
    </source>
</evidence>
<dbReference type="InterPro" id="IPR012967">
    <property type="entry name" value="COMT_dimerisation"/>
</dbReference>
<dbReference type="AlphaFoldDB" id="A0A9W9YPD3"/>
<dbReference type="InterPro" id="IPR029063">
    <property type="entry name" value="SAM-dependent_MTases_sf"/>
</dbReference>
<keyword evidence="1" id="KW-0489">Methyltransferase</keyword>
<keyword evidence="2" id="KW-0808">Transferase</keyword>
<gene>
    <name evidence="10" type="ORF">OS493_026007</name>
</gene>
<evidence type="ECO:0000256" key="7">
    <source>
        <dbReference type="ARBA" id="ARBA00043054"/>
    </source>
</evidence>
<evidence type="ECO:0000256" key="1">
    <source>
        <dbReference type="ARBA" id="ARBA00022603"/>
    </source>
</evidence>
<evidence type="ECO:0000256" key="5">
    <source>
        <dbReference type="ARBA" id="ARBA00039116"/>
    </source>
</evidence>
<keyword evidence="3" id="KW-0949">S-adenosyl-L-methionine</keyword>
<proteinExistence type="predicted"/>
<accession>A0A9W9YPD3</accession>
<dbReference type="InterPro" id="IPR036390">
    <property type="entry name" value="WH_DNA-bd_sf"/>
</dbReference>
<dbReference type="Proteomes" id="UP001163046">
    <property type="component" value="Unassembled WGS sequence"/>
</dbReference>
<dbReference type="GO" id="GO:0046983">
    <property type="term" value="F:protein dimerization activity"/>
    <property type="evidence" value="ECO:0007669"/>
    <property type="project" value="InterPro"/>
</dbReference>
<protein>
    <recommendedName>
        <fullName evidence="6">Acetylserotonin O-methyltransferase</fullName>
        <ecNumber evidence="5">2.1.1.4</ecNumber>
    </recommendedName>
    <alternativeName>
        <fullName evidence="7">Hydroxyindole O-methyltransferase</fullName>
    </alternativeName>
</protein>
<evidence type="ECO:0000313" key="10">
    <source>
        <dbReference type="EMBL" id="KAJ7356252.1"/>
    </source>
</evidence>
<reference evidence="10" key="1">
    <citation type="submission" date="2023-01" db="EMBL/GenBank/DDBJ databases">
        <title>Genome assembly of the deep-sea coral Lophelia pertusa.</title>
        <authorList>
            <person name="Herrera S."/>
            <person name="Cordes E."/>
        </authorList>
    </citation>
    <scope>NUCLEOTIDE SEQUENCE</scope>
    <source>
        <strain evidence="10">USNM1676648</strain>
        <tissue evidence="10">Polyp</tissue>
    </source>
</reference>